<dbReference type="RefSeq" id="XP_009828197.1">
    <property type="nucleotide sequence ID" value="XM_009829895.1"/>
</dbReference>
<accession>W4GUE1</accession>
<organism evidence="1">
    <name type="scientific">Aphanomyces astaci</name>
    <name type="common">Crayfish plague agent</name>
    <dbReference type="NCBI Taxonomy" id="112090"/>
    <lineage>
        <taxon>Eukaryota</taxon>
        <taxon>Sar</taxon>
        <taxon>Stramenopiles</taxon>
        <taxon>Oomycota</taxon>
        <taxon>Saprolegniomycetes</taxon>
        <taxon>Saprolegniales</taxon>
        <taxon>Verrucalvaceae</taxon>
        <taxon>Aphanomyces</taxon>
    </lineage>
</organism>
<protein>
    <submittedName>
        <fullName evidence="1">Uncharacterized protein</fullName>
    </submittedName>
</protein>
<gene>
    <name evidence="1" type="ORF">H257_05131</name>
</gene>
<evidence type="ECO:0000313" key="1">
    <source>
        <dbReference type="EMBL" id="ETV82528.1"/>
    </source>
</evidence>
<sequence>MYRLHQLVRVQPEHFPQRNLPSFAYGQVTRATATHVHVYIRANNVLTSSFREAVPIDSCVLPIVDIDELEAGTGLWMRRFAFGEVNGSWHHGQPLRPTLSPPTLWSQHFQSALFYSVPKLFPLL</sequence>
<dbReference type="AlphaFoldDB" id="W4GUE1"/>
<dbReference type="VEuPathDB" id="FungiDB:H257_05131"/>
<dbReference type="GeneID" id="20807127"/>
<name>W4GUE1_APHAT</name>
<proteinExistence type="predicted"/>
<reference evidence="1" key="1">
    <citation type="submission" date="2013-12" db="EMBL/GenBank/DDBJ databases">
        <title>The Genome Sequence of Aphanomyces astaci APO3.</title>
        <authorList>
            <consortium name="The Broad Institute Genomics Platform"/>
            <person name="Russ C."/>
            <person name="Tyler B."/>
            <person name="van West P."/>
            <person name="Dieguez-Uribeondo J."/>
            <person name="Young S.K."/>
            <person name="Zeng Q."/>
            <person name="Gargeya S."/>
            <person name="Fitzgerald M."/>
            <person name="Abouelleil A."/>
            <person name="Alvarado L."/>
            <person name="Chapman S.B."/>
            <person name="Gainer-Dewar J."/>
            <person name="Goldberg J."/>
            <person name="Griggs A."/>
            <person name="Gujja S."/>
            <person name="Hansen M."/>
            <person name="Howarth C."/>
            <person name="Imamovic A."/>
            <person name="Ireland A."/>
            <person name="Larimer J."/>
            <person name="McCowan C."/>
            <person name="Murphy C."/>
            <person name="Pearson M."/>
            <person name="Poon T.W."/>
            <person name="Priest M."/>
            <person name="Roberts A."/>
            <person name="Saif S."/>
            <person name="Shea T."/>
            <person name="Sykes S."/>
            <person name="Wortman J."/>
            <person name="Nusbaum C."/>
            <person name="Birren B."/>
        </authorList>
    </citation>
    <scope>NUCLEOTIDE SEQUENCE [LARGE SCALE GENOMIC DNA]</scope>
    <source>
        <strain evidence="1">APO3</strain>
    </source>
</reference>
<dbReference type="EMBL" id="KI913122">
    <property type="protein sequence ID" value="ETV82528.1"/>
    <property type="molecule type" value="Genomic_DNA"/>
</dbReference>